<dbReference type="InterPro" id="IPR050679">
    <property type="entry name" value="Bact_HTH_transcr_reg"/>
</dbReference>
<feature type="compositionally biased region" description="Low complexity" evidence="4">
    <location>
        <begin position="249"/>
        <end position="264"/>
    </location>
</feature>
<dbReference type="InterPro" id="IPR011663">
    <property type="entry name" value="UTRA"/>
</dbReference>
<evidence type="ECO:0000256" key="2">
    <source>
        <dbReference type="ARBA" id="ARBA00023125"/>
    </source>
</evidence>
<protein>
    <submittedName>
        <fullName evidence="6">Phosphonate metabolism transcriptional regulator PhnF</fullName>
    </submittedName>
</protein>
<dbReference type="CDD" id="cd07377">
    <property type="entry name" value="WHTH_GntR"/>
    <property type="match status" value="1"/>
</dbReference>
<feature type="region of interest" description="Disordered" evidence="4">
    <location>
        <begin position="245"/>
        <end position="273"/>
    </location>
</feature>
<evidence type="ECO:0000313" key="7">
    <source>
        <dbReference type="Proteomes" id="UP001321526"/>
    </source>
</evidence>
<name>A0ABY8FEN7_9GAMM</name>
<keyword evidence="7" id="KW-1185">Reference proteome</keyword>
<dbReference type="Pfam" id="PF00392">
    <property type="entry name" value="GntR"/>
    <property type="match status" value="1"/>
</dbReference>
<dbReference type="SUPFAM" id="SSF64288">
    <property type="entry name" value="Chorismate lyase-like"/>
    <property type="match status" value="1"/>
</dbReference>
<evidence type="ECO:0000259" key="5">
    <source>
        <dbReference type="PROSITE" id="PS50949"/>
    </source>
</evidence>
<dbReference type="SMART" id="SM00866">
    <property type="entry name" value="UTRA"/>
    <property type="match status" value="1"/>
</dbReference>
<dbReference type="InterPro" id="IPR028978">
    <property type="entry name" value="Chorismate_lyase_/UTRA_dom_sf"/>
</dbReference>
<dbReference type="InterPro" id="IPR036390">
    <property type="entry name" value="WH_DNA-bd_sf"/>
</dbReference>
<reference evidence="6 7" key="1">
    <citation type="submission" date="2019-01" db="EMBL/GenBank/DDBJ databases">
        <title>Genome sequence of Salinicola endophyticus REST5.</title>
        <authorList>
            <person name="Nascimento F.X."/>
        </authorList>
    </citation>
    <scope>NUCLEOTIDE SEQUENCE [LARGE SCALE GENOMIC DNA]</scope>
    <source>
        <strain evidence="6 7">REST5</strain>
    </source>
</reference>
<feature type="domain" description="HTH gntR-type" evidence="5">
    <location>
        <begin position="9"/>
        <end position="76"/>
    </location>
</feature>
<organism evidence="6 7">
    <name type="scientific">Salinicola endophyticus</name>
    <dbReference type="NCBI Taxonomy" id="1949083"/>
    <lineage>
        <taxon>Bacteria</taxon>
        <taxon>Pseudomonadati</taxon>
        <taxon>Pseudomonadota</taxon>
        <taxon>Gammaproteobacteria</taxon>
        <taxon>Oceanospirillales</taxon>
        <taxon>Halomonadaceae</taxon>
        <taxon>Salinicola</taxon>
    </lineage>
</organism>
<dbReference type="SMART" id="SM00345">
    <property type="entry name" value="HTH_GNTR"/>
    <property type="match status" value="1"/>
</dbReference>
<evidence type="ECO:0000256" key="4">
    <source>
        <dbReference type="SAM" id="MobiDB-lite"/>
    </source>
</evidence>
<dbReference type="SUPFAM" id="SSF46785">
    <property type="entry name" value="Winged helix' DNA-binding domain"/>
    <property type="match status" value="1"/>
</dbReference>
<evidence type="ECO:0000256" key="3">
    <source>
        <dbReference type="ARBA" id="ARBA00023163"/>
    </source>
</evidence>
<gene>
    <name evidence="6" type="primary">phnF</name>
    <name evidence="6" type="ORF">EVC62_07075</name>
</gene>
<accession>A0ABY8FEN7</accession>
<keyword evidence="2" id="KW-0238">DNA-binding</keyword>
<sequence length="273" mass="30105">MMSRQVLTLPRYRELAEVLVREVHTDYAPGDLLPTEAQLAKRFAVNRHTVRRALDELVAAGMVTRHQGRGTQVVDRRLDYAVSAGSKVTQNLAGLGLPSTTRCLEQGLVKPPESIAQRFGRPASEPLLRVDTVRTVDDAPLMRLRHWFDPARVPGWLARYRGGSTRALLTQHYGLQLHRRRVRIDAVGADRDDTRWLQCPLNAPLLVMTSDNTDAEGALVEVSVGRARADRLAYHVDFEEAAGRDFEEAAGQGHASPGASAASALFPSDEDDA</sequence>
<dbReference type="PANTHER" id="PTHR44846:SF16">
    <property type="entry name" value="TRANSCRIPTIONAL REGULATOR PHNF-RELATED"/>
    <property type="match status" value="1"/>
</dbReference>
<dbReference type="Gene3D" id="3.40.1410.10">
    <property type="entry name" value="Chorismate lyase-like"/>
    <property type="match status" value="1"/>
</dbReference>
<dbReference type="InterPro" id="IPR036388">
    <property type="entry name" value="WH-like_DNA-bd_sf"/>
</dbReference>
<dbReference type="PANTHER" id="PTHR44846">
    <property type="entry name" value="MANNOSYL-D-GLYCERATE TRANSPORT/METABOLISM SYSTEM REPRESSOR MNGR-RELATED"/>
    <property type="match status" value="1"/>
</dbReference>
<keyword evidence="1" id="KW-0805">Transcription regulation</keyword>
<dbReference type="Pfam" id="PF07702">
    <property type="entry name" value="UTRA"/>
    <property type="match status" value="1"/>
</dbReference>
<dbReference type="EMBL" id="CP035631">
    <property type="protein sequence ID" value="WFF41284.1"/>
    <property type="molecule type" value="Genomic_DNA"/>
</dbReference>
<dbReference type="InterPro" id="IPR012702">
    <property type="entry name" value="CP_lyase_PhnF"/>
</dbReference>
<dbReference type="Proteomes" id="UP001321526">
    <property type="component" value="Chromosome"/>
</dbReference>
<dbReference type="PRINTS" id="PR00035">
    <property type="entry name" value="HTHGNTR"/>
</dbReference>
<proteinExistence type="predicted"/>
<evidence type="ECO:0000256" key="1">
    <source>
        <dbReference type="ARBA" id="ARBA00023015"/>
    </source>
</evidence>
<dbReference type="PROSITE" id="PS50949">
    <property type="entry name" value="HTH_GNTR"/>
    <property type="match status" value="1"/>
</dbReference>
<keyword evidence="3" id="KW-0804">Transcription</keyword>
<evidence type="ECO:0000313" key="6">
    <source>
        <dbReference type="EMBL" id="WFF41284.1"/>
    </source>
</evidence>
<dbReference type="NCBIfam" id="TIGR02325">
    <property type="entry name" value="C_P_lyase_phnF"/>
    <property type="match status" value="1"/>
</dbReference>
<dbReference type="InterPro" id="IPR000524">
    <property type="entry name" value="Tscrpt_reg_HTH_GntR"/>
</dbReference>
<dbReference type="Gene3D" id="1.10.10.10">
    <property type="entry name" value="Winged helix-like DNA-binding domain superfamily/Winged helix DNA-binding domain"/>
    <property type="match status" value="1"/>
</dbReference>